<protein>
    <recommendedName>
        <fullName evidence="8">Actin cross-linking toxin VgrG1</fullName>
    </recommendedName>
</protein>
<dbReference type="Gene3D" id="4.10.220.110">
    <property type="match status" value="1"/>
</dbReference>
<dbReference type="InterPro" id="IPR006533">
    <property type="entry name" value="T6SS_Vgr_RhsGE"/>
</dbReference>
<dbReference type="SUPFAM" id="SSF69279">
    <property type="entry name" value="Phage tail proteins"/>
    <property type="match status" value="2"/>
</dbReference>
<dbReference type="Pfam" id="PF05954">
    <property type="entry name" value="Phage_GPD"/>
    <property type="match status" value="1"/>
</dbReference>
<keyword evidence="7" id="KW-1185">Reference proteome</keyword>
<dbReference type="Pfam" id="PF10106">
    <property type="entry name" value="DUF2345"/>
    <property type="match status" value="1"/>
</dbReference>
<evidence type="ECO:0000256" key="1">
    <source>
        <dbReference type="ARBA" id="ARBA00005558"/>
    </source>
</evidence>
<dbReference type="NCBIfam" id="TIGR01646">
    <property type="entry name" value="vgr_GE"/>
    <property type="match status" value="1"/>
</dbReference>
<evidence type="ECO:0000259" key="3">
    <source>
        <dbReference type="Pfam" id="PF04717"/>
    </source>
</evidence>
<evidence type="ECO:0008006" key="8">
    <source>
        <dbReference type="Google" id="ProtNLM"/>
    </source>
</evidence>
<dbReference type="AlphaFoldDB" id="A0A6J5GRF8"/>
<reference evidence="6 7" key="1">
    <citation type="submission" date="2020-04" db="EMBL/GenBank/DDBJ databases">
        <authorList>
            <person name="De Canck E."/>
        </authorList>
    </citation>
    <scope>NUCLEOTIDE SEQUENCE [LARGE SCALE GENOMIC DNA]</scope>
    <source>
        <strain evidence="6 7">LMG 28688</strain>
    </source>
</reference>
<dbReference type="InterPro" id="IPR028244">
    <property type="entry name" value="T6SS_Rhs_Vgr_dom"/>
</dbReference>
<evidence type="ECO:0000259" key="4">
    <source>
        <dbReference type="Pfam" id="PF10106"/>
    </source>
</evidence>
<evidence type="ECO:0000313" key="7">
    <source>
        <dbReference type="Proteomes" id="UP000494119"/>
    </source>
</evidence>
<dbReference type="InterPro" id="IPR018769">
    <property type="entry name" value="VgrG2_DUF2345"/>
</dbReference>
<feature type="domain" description="Gp5/Type VI secretion system Vgr protein OB-fold" evidence="3">
    <location>
        <begin position="442"/>
        <end position="509"/>
    </location>
</feature>
<dbReference type="Gene3D" id="2.40.50.230">
    <property type="entry name" value="Gp5 N-terminal domain"/>
    <property type="match status" value="1"/>
</dbReference>
<dbReference type="RefSeq" id="WP_175197560.1">
    <property type="nucleotide sequence ID" value="NZ_CADIKL010000040.1"/>
</dbReference>
<dbReference type="EMBL" id="CADIKL010000040">
    <property type="protein sequence ID" value="CAB3803287.1"/>
    <property type="molecule type" value="Genomic_DNA"/>
</dbReference>
<name>A0A6J5GRF8_9BURK</name>
<feature type="domain" description="DUF2345" evidence="4">
    <location>
        <begin position="675"/>
        <end position="824"/>
    </location>
</feature>
<dbReference type="SUPFAM" id="SSF69255">
    <property type="entry name" value="gp5 N-terminal domain-like"/>
    <property type="match status" value="1"/>
</dbReference>
<gene>
    <name evidence="6" type="ORF">LMG28688_05740</name>
</gene>
<dbReference type="SUPFAM" id="SSF69349">
    <property type="entry name" value="Phage fibre proteins"/>
    <property type="match status" value="1"/>
</dbReference>
<feature type="domain" description="Putative type VI secretion system Rhs element associated Vgr" evidence="5">
    <location>
        <begin position="529"/>
        <end position="634"/>
    </location>
</feature>
<evidence type="ECO:0000259" key="5">
    <source>
        <dbReference type="Pfam" id="PF13296"/>
    </source>
</evidence>
<evidence type="ECO:0000256" key="2">
    <source>
        <dbReference type="SAM" id="MobiDB-lite"/>
    </source>
</evidence>
<accession>A0A6J5GRF8</accession>
<proteinExistence type="inferred from homology"/>
<sequence>MDAYERIQSISPYALQHNRPLKLDTPVGKDVLLPLRAVGHSRIGRDYAFTVDMVSTLRQIELKQLIAQPVTLWIHQNDKSYQPHHGYVHTVRRLGADGGLVHSQLEFASWLHFLRFRKDARIWQDRTVAEILADVFNAHPQARGQFRFNLYGELSNPLPRRSFCMQYEDDWNFVHRLMESEGLWCYFEQARDGQSHTLVITDYNYFCEALQPDQIDFSRTATGAGFDGFSQWSGTRTLQSVRYTGATGNYKAPRSSYVRSRKTAPNQGDLPGQTEVYEYTGKYTWQDDKRGDHLATLRMEELESRAKRFHGAGSIRHMDAGRSFELGNHPDHENDTQQEREFLAIEVQWFIASNLPAGNTRPFPGSLETELATVRASYLGEEPAGGKPGSPASGTGDCFFLTLVEAQRMSVPYRSPFEHQKPPMRMQTATVTGPEGAEVYTDSLNRIKGRFEWDRLNSGDENSSCWLRVAMSDTGGGYGGVHVPRVGEEILVDWIDGDCDRPIVTGRVYNGSKTPGWHSNGILSGYRSKEYGGSGYSQMVLDDATGQCRMQLYSSTANSQLHLGYLIAQSGNTRGTYLGMGFDLKSDACGVVRAGRGLYVSTHAKGTANQQLDVSEAHMQLTGSQNALNTLSQASQDHQAESLQDGANALKAFTDATLSSAQVASASGGNTAGGGTGSANAFSEPVMLMASPAGIGLSTQQSTHITADRQLNLISGESMQIATGKSLVASICHKLSLFVRNAGMKLFAGQGKIEIQAQNDAIELLAKKVLSLISTTDWINLTAKQGIRLRAGTSELVISLDGIKGFTPGDNIMHAADHQTVGPQSVPATFPGLPDHFCERCFLMAAHSGSAIAPQ</sequence>
<dbReference type="InterPro" id="IPR006531">
    <property type="entry name" value="Gp5/Vgr_OB"/>
</dbReference>
<dbReference type="Gene3D" id="2.30.110.50">
    <property type="match status" value="1"/>
</dbReference>
<dbReference type="Proteomes" id="UP000494119">
    <property type="component" value="Unassembled WGS sequence"/>
</dbReference>
<dbReference type="InterPro" id="IPR017847">
    <property type="entry name" value="T6SS_RhsGE_Vgr_subset"/>
</dbReference>
<dbReference type="Pfam" id="PF04717">
    <property type="entry name" value="Phage_base_V"/>
    <property type="match status" value="1"/>
</dbReference>
<comment type="similarity">
    <text evidence="1">Belongs to the VgrG protein family.</text>
</comment>
<feature type="region of interest" description="Disordered" evidence="2">
    <location>
        <begin position="254"/>
        <end position="273"/>
    </location>
</feature>
<dbReference type="Pfam" id="PF13296">
    <property type="entry name" value="T6SS_Vgr"/>
    <property type="match status" value="1"/>
</dbReference>
<dbReference type="Gene3D" id="3.55.50.10">
    <property type="entry name" value="Baseplate protein-like domains"/>
    <property type="match status" value="1"/>
</dbReference>
<evidence type="ECO:0000313" key="6">
    <source>
        <dbReference type="EMBL" id="CAB3803287.1"/>
    </source>
</evidence>
<dbReference type="InterPro" id="IPR037026">
    <property type="entry name" value="Vgr_OB-fold_dom_sf"/>
</dbReference>
<dbReference type="NCBIfam" id="TIGR03361">
    <property type="entry name" value="VI_Rhs_Vgr"/>
    <property type="match status" value="1"/>
</dbReference>
<organism evidence="6 7">
    <name type="scientific">Paraburkholderia caffeinitolerans</name>
    <dbReference type="NCBI Taxonomy" id="1723730"/>
    <lineage>
        <taxon>Bacteria</taxon>
        <taxon>Pseudomonadati</taxon>
        <taxon>Pseudomonadota</taxon>
        <taxon>Betaproteobacteria</taxon>
        <taxon>Burkholderiales</taxon>
        <taxon>Burkholderiaceae</taxon>
        <taxon>Paraburkholderia</taxon>
    </lineage>
</organism>